<gene>
    <name evidence="1" type="primary">cas2e</name>
    <name evidence="1" type="ORF">C4B68_00560</name>
</gene>
<sequence length="107" mass="11655">MASMITLTMSAVPDHLGGALSRWLLEVTPQMYVGTVSAKVRDQLWDAITACVEEGVAVMVYPAANEQGFELRTAGQHRRNPIDFDGLTLVGFSLLDDKYGKETANPV</sequence>
<name>A0ABM6SIW1_9ACTN</name>
<dbReference type="Pfam" id="PF09707">
    <property type="entry name" value="Cas_Cas2CT1978"/>
    <property type="match status" value="1"/>
</dbReference>
<dbReference type="Gene3D" id="3.30.70.240">
    <property type="match status" value="1"/>
</dbReference>
<organism evidence="1 2">
    <name type="scientific">Streptomyces dengpaensis</name>
    <dbReference type="NCBI Taxonomy" id="2049881"/>
    <lineage>
        <taxon>Bacteria</taxon>
        <taxon>Bacillati</taxon>
        <taxon>Actinomycetota</taxon>
        <taxon>Actinomycetes</taxon>
        <taxon>Kitasatosporales</taxon>
        <taxon>Streptomycetaceae</taxon>
        <taxon>Streptomyces</taxon>
    </lineage>
</organism>
<dbReference type="NCBIfam" id="TIGR01873">
    <property type="entry name" value="cas_CT1978"/>
    <property type="match status" value="1"/>
</dbReference>
<keyword evidence="2" id="KW-1185">Reference proteome</keyword>
<dbReference type="Proteomes" id="UP000238413">
    <property type="component" value="Chromosome"/>
</dbReference>
<dbReference type="InterPro" id="IPR010152">
    <property type="entry name" value="CRISPR-assoc_prot_Cas2_sub"/>
</dbReference>
<reference evidence="1 2" key="1">
    <citation type="submission" date="2018-02" db="EMBL/GenBank/DDBJ databases">
        <title>Complete genome sequence of Streptomyces dengpaensis, the producer of angucyclines.</title>
        <authorList>
            <person name="Yumei L."/>
        </authorList>
    </citation>
    <scope>NUCLEOTIDE SEQUENCE [LARGE SCALE GENOMIC DNA]</scope>
    <source>
        <strain evidence="1 2">XZHG99</strain>
    </source>
</reference>
<evidence type="ECO:0000313" key="1">
    <source>
        <dbReference type="EMBL" id="AVH54577.1"/>
    </source>
</evidence>
<dbReference type="RefSeq" id="WP_099506365.1">
    <property type="nucleotide sequence ID" value="NZ_CP026652.1"/>
</dbReference>
<protein>
    <submittedName>
        <fullName evidence="1">Type I-E CRISPR-associated endoribonuclease Cas2</fullName>
    </submittedName>
</protein>
<dbReference type="EMBL" id="CP026652">
    <property type="protein sequence ID" value="AVH54577.1"/>
    <property type="molecule type" value="Genomic_DNA"/>
</dbReference>
<evidence type="ECO:0000313" key="2">
    <source>
        <dbReference type="Proteomes" id="UP000238413"/>
    </source>
</evidence>
<proteinExistence type="predicted"/>
<dbReference type="CDD" id="cd09755">
    <property type="entry name" value="Cas2_I-E"/>
    <property type="match status" value="1"/>
</dbReference>
<accession>A0ABM6SIW1</accession>